<evidence type="ECO:0000256" key="1">
    <source>
        <dbReference type="SAM" id="Phobius"/>
    </source>
</evidence>
<dbReference type="EMBL" id="MLAK01000586">
    <property type="protein sequence ID" value="OHT11490.1"/>
    <property type="molecule type" value="Genomic_DNA"/>
</dbReference>
<dbReference type="AlphaFoldDB" id="A0A1J4KK37"/>
<name>A0A1J4KK37_9EUKA</name>
<accession>A0A1J4KK37</accession>
<dbReference type="Proteomes" id="UP000179807">
    <property type="component" value="Unassembled WGS sequence"/>
</dbReference>
<keyword evidence="3" id="KW-1185">Reference proteome</keyword>
<evidence type="ECO:0000313" key="3">
    <source>
        <dbReference type="Proteomes" id="UP000179807"/>
    </source>
</evidence>
<keyword evidence="1" id="KW-0472">Membrane</keyword>
<dbReference type="GeneID" id="94835233"/>
<proteinExistence type="predicted"/>
<reference evidence="2" key="1">
    <citation type="submission" date="2016-10" db="EMBL/GenBank/DDBJ databases">
        <authorList>
            <person name="Benchimol M."/>
            <person name="Almeida L.G."/>
            <person name="Vasconcelos A.T."/>
            <person name="Perreira-Neves A."/>
            <person name="Rosa I.A."/>
            <person name="Tasca T."/>
            <person name="Bogo M.R."/>
            <person name="de Souza W."/>
        </authorList>
    </citation>
    <scope>NUCLEOTIDE SEQUENCE [LARGE SCALE GENOMIC DNA]</scope>
    <source>
        <strain evidence="2">K</strain>
    </source>
</reference>
<protein>
    <submittedName>
        <fullName evidence="2">Uncharacterized protein</fullName>
    </submittedName>
</protein>
<evidence type="ECO:0000313" key="2">
    <source>
        <dbReference type="EMBL" id="OHT11490.1"/>
    </source>
</evidence>
<keyword evidence="1" id="KW-1133">Transmembrane helix</keyword>
<keyword evidence="1" id="KW-0812">Transmembrane</keyword>
<dbReference type="RefSeq" id="XP_068364626.1">
    <property type="nucleotide sequence ID" value="XM_068500529.1"/>
</dbReference>
<dbReference type="VEuPathDB" id="TrichDB:TRFO_19026"/>
<feature type="transmembrane region" description="Helical" evidence="1">
    <location>
        <begin position="12"/>
        <end position="32"/>
    </location>
</feature>
<organism evidence="2 3">
    <name type="scientific">Tritrichomonas foetus</name>
    <dbReference type="NCBI Taxonomy" id="1144522"/>
    <lineage>
        <taxon>Eukaryota</taxon>
        <taxon>Metamonada</taxon>
        <taxon>Parabasalia</taxon>
        <taxon>Tritrichomonadida</taxon>
        <taxon>Tritrichomonadidae</taxon>
        <taxon>Tritrichomonas</taxon>
    </lineage>
</organism>
<sequence length="601" mass="71076">MKLIIKKMIEFLALSGIFFYIYLLYSILQKLLHFLSARTQKQLPNHLNLIRTNFDFDEPEQPFSQQTQTITKYNQKKKKYKEAQEKKSREGVISRYKTKHKENMKIIQCLQQKKRQKDTLLIEEMLNQFLSQPVSHAIANNFKNFVYRKKNVYDIESRLFWIELYCNLKTTQYTYVSNLLNGPCTLTINSWIKTENIPCFCDFSQINKITNIIRYFTDILQDKVELPEELYVNISVDATHVEQCFHRKKKEIYGVLDSGKKIISKYDPFYSNDCLLYRKMMAELIENNSFINNIFIFMINPFFTVSSFPVFVYTSNNGSADQNILNSLQNISKEISSPFRVIMHSYDADPSYDSAQTKYFEKWTKYFKKSSELLSIKDCVMTPNDPAHILKRIRKHLIKYGAVFLKNYNSKEAISKNTFYQYDTTMPSYIWSSNTLNSMDDFYPYIMFSDNILQKAFLKEDYIFVLYLIPSVSINLLIRCKTLTRVERLKISYIALFTTLNYYSLYKNGIITSKSKKFVAFYNRKVCIHLANYFSSVIIVLTNIPCAFSIGKIGTINSENFFGQIKKNLNDKTYFSFINSFERRILAHKYNFKSYKKVFIV</sequence>
<comment type="caution">
    <text evidence="2">The sequence shown here is derived from an EMBL/GenBank/DDBJ whole genome shotgun (WGS) entry which is preliminary data.</text>
</comment>
<gene>
    <name evidence="2" type="ORF">TRFO_19026</name>
</gene>
<feature type="transmembrane region" description="Helical" evidence="1">
    <location>
        <begin position="462"/>
        <end position="480"/>
    </location>
</feature>